<proteinExistence type="predicted"/>
<evidence type="ECO:0000313" key="1">
    <source>
        <dbReference type="EMBL" id="MCU9970017.1"/>
    </source>
</evidence>
<accession>A0ABD4TYR3</accession>
<sequence>MLTPIVASLSEMDALLLHQRARENGKSVGAEASFITDAAVRHEDSVPETGNTWTRQLIDLGQSIGGTDLDIAPREGNITPREGIRIKGISIPDSS</sequence>
<dbReference type="RefSeq" id="WP_263579776.1">
    <property type="nucleotide sequence ID" value="NZ_VSZY01000061.1"/>
</dbReference>
<organism evidence="1 2">
    <name type="scientific">Mobiluncus mulieris</name>
    <dbReference type="NCBI Taxonomy" id="2052"/>
    <lineage>
        <taxon>Bacteria</taxon>
        <taxon>Bacillati</taxon>
        <taxon>Actinomycetota</taxon>
        <taxon>Actinomycetes</taxon>
        <taxon>Actinomycetales</taxon>
        <taxon>Actinomycetaceae</taxon>
        <taxon>Mobiluncus</taxon>
    </lineage>
</organism>
<comment type="caution">
    <text evidence="1">The sequence shown here is derived from an EMBL/GenBank/DDBJ whole genome shotgun (WGS) entry which is preliminary data.</text>
</comment>
<gene>
    <name evidence="1" type="ORF">FYZ43_11765</name>
</gene>
<dbReference type="Proteomes" id="UP001209486">
    <property type="component" value="Unassembled WGS sequence"/>
</dbReference>
<name>A0ABD4TYR3_9ACTO</name>
<protein>
    <submittedName>
        <fullName evidence="1">Uncharacterized protein</fullName>
    </submittedName>
</protein>
<reference evidence="1 2" key="1">
    <citation type="submission" date="2019-08" db="EMBL/GenBank/DDBJ databases">
        <title>Comparison of rpoB and gyrB Sequences from Mobiluncus Species and Development of a Multiplex PCR Method for Clinical Detection of Mobiluncus curtisii and Mobiluncus mulieris.</title>
        <authorList>
            <person name="Yang L."/>
            <person name="Shen Y."/>
            <person name="Xu G."/>
            <person name="Shu L.-B."/>
            <person name="Hu J."/>
            <person name="Zhang R."/>
            <person name="Wang Y."/>
            <person name="Zhou H.-W."/>
            <person name="Zhang X."/>
        </authorList>
    </citation>
    <scope>NUCLEOTIDE SEQUENCE [LARGE SCALE GENOMIC DNA]</scope>
    <source>
        <strain evidence="1 2">M26</strain>
    </source>
</reference>
<dbReference type="AlphaFoldDB" id="A0ABD4TYR3"/>
<dbReference type="EMBL" id="VSZY01000061">
    <property type="protein sequence ID" value="MCU9970017.1"/>
    <property type="molecule type" value="Genomic_DNA"/>
</dbReference>
<evidence type="ECO:0000313" key="2">
    <source>
        <dbReference type="Proteomes" id="UP001209486"/>
    </source>
</evidence>